<proteinExistence type="predicted"/>
<sequence>MFGEISPNSAGASASASPHDPDGKQAFEAAEQELAARRSLREHSGQALLKNLPAAQAPSGPLALAEVFRPPHDLPTEAQVEAFLAETLQQGAISQDMADEIRFYEALERSRTVPAMLPQDLLKHLRGAPLSSPQAIAHLYGRMSAPAASACMSTRQYLLHAGIIGQREKDGILKNMVLRILDGQDAACTAPAARHTLAHVLTERMAQIHAMPGGDRLSMNELAERVVFGVRGQR</sequence>
<accession>A0A857J956</accession>
<reference evidence="2 3" key="1">
    <citation type="submission" date="2020-01" db="EMBL/GenBank/DDBJ databases">
        <title>Genome sequencing of strain KACC 21265.</title>
        <authorList>
            <person name="Heo J."/>
            <person name="Kim S.-J."/>
            <person name="Kim J.-S."/>
            <person name="Hong S.-B."/>
            <person name="Kwon S.-W."/>
        </authorList>
    </citation>
    <scope>NUCLEOTIDE SEQUENCE [LARGE SCALE GENOMIC DNA]</scope>
    <source>
        <strain evidence="2 3">KACC 21265</strain>
    </source>
</reference>
<organism evidence="2 3">
    <name type="scientific">Xylophilus rhododendri</name>
    <dbReference type="NCBI Taxonomy" id="2697032"/>
    <lineage>
        <taxon>Bacteria</taxon>
        <taxon>Pseudomonadati</taxon>
        <taxon>Pseudomonadota</taxon>
        <taxon>Betaproteobacteria</taxon>
        <taxon>Burkholderiales</taxon>
        <taxon>Xylophilus</taxon>
    </lineage>
</organism>
<protein>
    <submittedName>
        <fullName evidence="2">Uncharacterized protein</fullName>
    </submittedName>
</protein>
<dbReference type="EMBL" id="CP047650">
    <property type="protein sequence ID" value="QHI99753.1"/>
    <property type="molecule type" value="Genomic_DNA"/>
</dbReference>
<keyword evidence="3" id="KW-1185">Reference proteome</keyword>
<evidence type="ECO:0000313" key="3">
    <source>
        <dbReference type="Proteomes" id="UP000464787"/>
    </source>
</evidence>
<dbReference type="KEGG" id="xyk:GT347_18280"/>
<evidence type="ECO:0000256" key="1">
    <source>
        <dbReference type="SAM" id="MobiDB-lite"/>
    </source>
</evidence>
<gene>
    <name evidence="2" type="ORF">GT347_18280</name>
</gene>
<name>A0A857J956_9BURK</name>
<evidence type="ECO:0000313" key="2">
    <source>
        <dbReference type="EMBL" id="QHI99753.1"/>
    </source>
</evidence>
<dbReference type="RefSeq" id="WP_160553564.1">
    <property type="nucleotide sequence ID" value="NZ_CP047650.1"/>
</dbReference>
<feature type="region of interest" description="Disordered" evidence="1">
    <location>
        <begin position="1"/>
        <end position="41"/>
    </location>
</feature>
<dbReference type="Proteomes" id="UP000464787">
    <property type="component" value="Chromosome"/>
</dbReference>
<dbReference type="AlphaFoldDB" id="A0A857J956"/>